<gene>
    <name evidence="2" type="ORF">CEURO_LOCUS18934</name>
</gene>
<name>A0A9P0ZT40_CUSEU</name>
<evidence type="ECO:0000313" key="2">
    <source>
        <dbReference type="EMBL" id="CAH9110579.1"/>
    </source>
</evidence>
<evidence type="ECO:0000313" key="3">
    <source>
        <dbReference type="Proteomes" id="UP001152484"/>
    </source>
</evidence>
<protein>
    <submittedName>
        <fullName evidence="2">Uncharacterized protein</fullName>
    </submittedName>
</protein>
<sequence length="106" mass="11862">MERSCGMGGSDRAVRGNPRGRTPGIAGQANRGISRSPKRRGRGHQGQRTRAAMADRIMTGFESWNSEDDSTYYPESESDDTSFDENGGEDIHSIPLDQVSEMYRWY</sequence>
<comment type="caution">
    <text evidence="2">The sequence shown here is derived from an EMBL/GenBank/DDBJ whole genome shotgun (WGS) entry which is preliminary data.</text>
</comment>
<dbReference type="AlphaFoldDB" id="A0A9P0ZT40"/>
<proteinExistence type="predicted"/>
<feature type="compositionally biased region" description="Acidic residues" evidence="1">
    <location>
        <begin position="65"/>
        <end position="88"/>
    </location>
</feature>
<keyword evidence="3" id="KW-1185">Reference proteome</keyword>
<accession>A0A9P0ZT40</accession>
<feature type="compositionally biased region" description="Basic residues" evidence="1">
    <location>
        <begin position="36"/>
        <end position="47"/>
    </location>
</feature>
<dbReference type="EMBL" id="CAMAPE010000053">
    <property type="protein sequence ID" value="CAH9110579.1"/>
    <property type="molecule type" value="Genomic_DNA"/>
</dbReference>
<feature type="region of interest" description="Disordered" evidence="1">
    <location>
        <begin position="1"/>
        <end position="96"/>
    </location>
</feature>
<evidence type="ECO:0000256" key="1">
    <source>
        <dbReference type="SAM" id="MobiDB-lite"/>
    </source>
</evidence>
<reference evidence="2" key="1">
    <citation type="submission" date="2022-07" db="EMBL/GenBank/DDBJ databases">
        <authorList>
            <person name="Macas J."/>
            <person name="Novak P."/>
            <person name="Neumann P."/>
        </authorList>
    </citation>
    <scope>NUCLEOTIDE SEQUENCE</scope>
</reference>
<organism evidence="2 3">
    <name type="scientific">Cuscuta europaea</name>
    <name type="common">European dodder</name>
    <dbReference type="NCBI Taxonomy" id="41803"/>
    <lineage>
        <taxon>Eukaryota</taxon>
        <taxon>Viridiplantae</taxon>
        <taxon>Streptophyta</taxon>
        <taxon>Embryophyta</taxon>
        <taxon>Tracheophyta</taxon>
        <taxon>Spermatophyta</taxon>
        <taxon>Magnoliopsida</taxon>
        <taxon>eudicotyledons</taxon>
        <taxon>Gunneridae</taxon>
        <taxon>Pentapetalae</taxon>
        <taxon>asterids</taxon>
        <taxon>lamiids</taxon>
        <taxon>Solanales</taxon>
        <taxon>Convolvulaceae</taxon>
        <taxon>Cuscuteae</taxon>
        <taxon>Cuscuta</taxon>
        <taxon>Cuscuta subgen. Cuscuta</taxon>
    </lineage>
</organism>
<dbReference type="Proteomes" id="UP001152484">
    <property type="component" value="Unassembled WGS sequence"/>
</dbReference>